<evidence type="ECO:0008006" key="9">
    <source>
        <dbReference type="Google" id="ProtNLM"/>
    </source>
</evidence>
<evidence type="ECO:0000256" key="5">
    <source>
        <dbReference type="ARBA" id="ARBA00022989"/>
    </source>
</evidence>
<keyword evidence="6 7" id="KW-0472">Membrane</keyword>
<sequence length="403" mass="44141">MAVQIGRGKALDDKHIPKDRFNIVYISILLLGCGVLFPYNTLISLPDFFTTMYPGQDADFILPTVLSYPSIIVVAIMIRYGHKVSLSRRIIPGFALITVIIAWIPWLATSDLSKFPISAFHVLVAVVFSLGICAAIVQSAALSFACKFPPIYTQALMFGQGLAGVGVCLIRMLTKFAVQGQGQEFTPFFYISATMSLIALAATVLVMRVPFTEYYLAKDQHSSANASVAAPIIAADEVRYVQVIKKMWPNALYVFSVFCLTFMVFPGMTCRLTSSYGIESSWFTLFLITIFNVCDTIGRISAGFLVIRSSKLLWIGLGLRLCLYPCFVLCKLGVLAADAFSASFVALLGISNGYLASVSMMKTSSYIDKHEEEVAGCIITFFLMAGIISGSQLAYLIQLTFPI</sequence>
<feature type="transmembrane region" description="Helical" evidence="7">
    <location>
        <begin position="120"/>
        <end position="143"/>
    </location>
</feature>
<feature type="transmembrane region" description="Helical" evidence="7">
    <location>
        <begin position="312"/>
        <end position="334"/>
    </location>
</feature>
<dbReference type="PROSITE" id="PS51257">
    <property type="entry name" value="PROKAR_LIPOPROTEIN"/>
    <property type="match status" value="1"/>
</dbReference>
<evidence type="ECO:0000256" key="1">
    <source>
        <dbReference type="ARBA" id="ARBA00004141"/>
    </source>
</evidence>
<dbReference type="PANTHER" id="PTHR10332:SF10">
    <property type="entry name" value="EQUILIBRATIVE NUCLEOSIDE TRANSPORTER 4"/>
    <property type="match status" value="1"/>
</dbReference>
<accession>A0A0H5REN1</accession>
<protein>
    <recommendedName>
        <fullName evidence="9">Major facilitator superfamily (MFS) profile domain-containing protein</fullName>
    </recommendedName>
</protein>
<dbReference type="PANTHER" id="PTHR10332">
    <property type="entry name" value="EQUILIBRATIVE NUCLEOSIDE TRANSPORTER"/>
    <property type="match status" value="1"/>
</dbReference>
<dbReference type="EMBL" id="HACM01011550">
    <property type="protein sequence ID" value="CRZ11992.1"/>
    <property type="molecule type" value="Transcribed_RNA"/>
</dbReference>
<feature type="transmembrane region" description="Helical" evidence="7">
    <location>
        <begin position="185"/>
        <end position="206"/>
    </location>
</feature>
<keyword evidence="4 7" id="KW-0812">Transmembrane</keyword>
<comment type="subcellular location">
    <subcellularLocation>
        <location evidence="1">Membrane</location>
        <topology evidence="1">Multi-pass membrane protein</topology>
    </subcellularLocation>
</comment>
<dbReference type="GO" id="GO:0005886">
    <property type="term" value="C:plasma membrane"/>
    <property type="evidence" value="ECO:0007669"/>
    <property type="project" value="TreeGrafter"/>
</dbReference>
<dbReference type="PIRSF" id="PIRSF016379">
    <property type="entry name" value="ENT"/>
    <property type="match status" value="1"/>
</dbReference>
<dbReference type="SUPFAM" id="SSF103473">
    <property type="entry name" value="MFS general substrate transporter"/>
    <property type="match status" value="1"/>
</dbReference>
<evidence type="ECO:0000256" key="2">
    <source>
        <dbReference type="ARBA" id="ARBA00007965"/>
    </source>
</evidence>
<dbReference type="Pfam" id="PF01733">
    <property type="entry name" value="Nucleoside_tran"/>
    <property type="match status" value="1"/>
</dbReference>
<dbReference type="InterPro" id="IPR002259">
    <property type="entry name" value="Eqnu_transpt"/>
</dbReference>
<keyword evidence="5 7" id="KW-1133">Transmembrane helix</keyword>
<proteinExistence type="inferred from homology"/>
<comment type="similarity">
    <text evidence="2">Belongs to the SLC29A/ENT transporter (TC 2.A.57) family.</text>
</comment>
<feature type="transmembrane region" description="Helical" evidence="7">
    <location>
        <begin position="340"/>
        <end position="361"/>
    </location>
</feature>
<dbReference type="AlphaFoldDB" id="A0A0H5REN1"/>
<name>A0A0H5REN1_9EUKA</name>
<evidence type="ECO:0000256" key="4">
    <source>
        <dbReference type="ARBA" id="ARBA00022692"/>
    </source>
</evidence>
<evidence type="ECO:0000256" key="7">
    <source>
        <dbReference type="SAM" id="Phobius"/>
    </source>
</evidence>
<evidence type="ECO:0000256" key="3">
    <source>
        <dbReference type="ARBA" id="ARBA00022448"/>
    </source>
</evidence>
<evidence type="ECO:0000313" key="8">
    <source>
        <dbReference type="EMBL" id="CRZ11992.1"/>
    </source>
</evidence>
<dbReference type="InterPro" id="IPR036259">
    <property type="entry name" value="MFS_trans_sf"/>
</dbReference>
<feature type="transmembrane region" description="Helical" evidence="7">
    <location>
        <begin position="281"/>
        <end position="300"/>
    </location>
</feature>
<feature type="transmembrane region" description="Helical" evidence="7">
    <location>
        <begin position="21"/>
        <end position="40"/>
    </location>
</feature>
<feature type="transmembrane region" description="Helical" evidence="7">
    <location>
        <begin position="90"/>
        <end position="108"/>
    </location>
</feature>
<keyword evidence="3" id="KW-0813">Transport</keyword>
<feature type="transmembrane region" description="Helical" evidence="7">
    <location>
        <begin position="60"/>
        <end position="78"/>
    </location>
</feature>
<reference evidence="8" key="1">
    <citation type="submission" date="2015-04" db="EMBL/GenBank/DDBJ databases">
        <title>The genome sequence of the plant pathogenic Rhizarian Plasmodiophora brassicae reveals insights in its biotrophic life cycle and the origin of chitin synthesis.</title>
        <authorList>
            <person name="Schwelm A."/>
            <person name="Fogelqvist J."/>
            <person name="Knaust A."/>
            <person name="Julke S."/>
            <person name="Lilja T."/>
            <person name="Dhandapani V."/>
            <person name="Bonilla-Rosso G."/>
            <person name="Karlsson M."/>
            <person name="Shevchenko A."/>
            <person name="Choi S.R."/>
            <person name="Kim H.G."/>
            <person name="Park J.Y."/>
            <person name="Lim Y.P."/>
            <person name="Ludwig-Muller J."/>
            <person name="Dixelius C."/>
        </authorList>
    </citation>
    <scope>NUCLEOTIDE SEQUENCE</scope>
    <source>
        <tissue evidence="8">Potato root galls</tissue>
    </source>
</reference>
<feature type="transmembrane region" description="Helical" evidence="7">
    <location>
        <begin position="373"/>
        <end position="397"/>
    </location>
</feature>
<evidence type="ECO:0000256" key="6">
    <source>
        <dbReference type="ARBA" id="ARBA00023136"/>
    </source>
</evidence>
<feature type="transmembrane region" description="Helical" evidence="7">
    <location>
        <begin position="155"/>
        <end position="173"/>
    </location>
</feature>
<dbReference type="GO" id="GO:0005337">
    <property type="term" value="F:nucleoside transmembrane transporter activity"/>
    <property type="evidence" value="ECO:0007669"/>
    <property type="project" value="InterPro"/>
</dbReference>
<feature type="transmembrane region" description="Helical" evidence="7">
    <location>
        <begin position="251"/>
        <end position="269"/>
    </location>
</feature>
<organism evidence="8">
    <name type="scientific">Spongospora subterranea</name>
    <dbReference type="NCBI Taxonomy" id="70186"/>
    <lineage>
        <taxon>Eukaryota</taxon>
        <taxon>Sar</taxon>
        <taxon>Rhizaria</taxon>
        <taxon>Endomyxa</taxon>
        <taxon>Phytomyxea</taxon>
        <taxon>Plasmodiophorida</taxon>
        <taxon>Plasmodiophoridae</taxon>
        <taxon>Spongospora</taxon>
    </lineage>
</organism>